<keyword evidence="5" id="KW-0680">Restriction system</keyword>
<keyword evidence="6" id="KW-0238">DNA-binding</keyword>
<dbReference type="EC" id="2.1.1.72" evidence="1"/>
<dbReference type="Gene3D" id="3.40.50.150">
    <property type="entry name" value="Vaccinia Virus protein VP39"/>
    <property type="match status" value="1"/>
</dbReference>
<dbReference type="PRINTS" id="PR00507">
    <property type="entry name" value="N12N6MTFRASE"/>
</dbReference>
<dbReference type="Pfam" id="PF07669">
    <property type="entry name" value="Eco57I"/>
    <property type="match status" value="1"/>
</dbReference>
<dbReference type="RefSeq" id="WP_151418941.1">
    <property type="nucleotide sequence ID" value="NZ_CM018433.1"/>
</dbReference>
<evidence type="ECO:0000256" key="1">
    <source>
        <dbReference type="ARBA" id="ARBA00011900"/>
    </source>
</evidence>
<dbReference type="InterPro" id="IPR050953">
    <property type="entry name" value="N4_N6_ade-DNA_methylase"/>
</dbReference>
<evidence type="ECO:0000256" key="3">
    <source>
        <dbReference type="ARBA" id="ARBA00022679"/>
    </source>
</evidence>
<evidence type="ECO:0000256" key="4">
    <source>
        <dbReference type="ARBA" id="ARBA00022691"/>
    </source>
</evidence>
<dbReference type="GO" id="GO:0003677">
    <property type="term" value="F:DNA binding"/>
    <property type="evidence" value="ECO:0007669"/>
    <property type="project" value="UniProtKB-KW"/>
</dbReference>
<evidence type="ECO:0000256" key="7">
    <source>
        <dbReference type="ARBA" id="ARBA00047942"/>
    </source>
</evidence>
<keyword evidence="4" id="KW-0949">S-adenosyl-L-methionine</keyword>
<dbReference type="SUPFAM" id="SSF53335">
    <property type="entry name" value="S-adenosyl-L-methionine-dependent methyltransferases"/>
    <property type="match status" value="1"/>
</dbReference>
<dbReference type="InterPro" id="IPR011639">
    <property type="entry name" value="MethylTrfase_TaqI-like_dom"/>
</dbReference>
<geneLocation type="plasmid" evidence="10">
    <name>pl1</name>
</geneLocation>
<evidence type="ECO:0000256" key="2">
    <source>
        <dbReference type="ARBA" id="ARBA00022603"/>
    </source>
</evidence>
<evidence type="ECO:0000313" key="10">
    <source>
        <dbReference type="EMBL" id="KAA6230489.1"/>
    </source>
</evidence>
<feature type="domain" description="Type II methyltransferase M.TaqI-like" evidence="8">
    <location>
        <begin position="156"/>
        <end position="253"/>
    </location>
</feature>
<dbReference type="GO" id="GO:0032259">
    <property type="term" value="P:methylation"/>
    <property type="evidence" value="ECO:0007669"/>
    <property type="project" value="UniProtKB-KW"/>
</dbReference>
<gene>
    <name evidence="10" type="ORF">FP507_10740</name>
</gene>
<dbReference type="PANTHER" id="PTHR33841:SF1">
    <property type="entry name" value="DNA METHYLTRANSFERASE A"/>
    <property type="match status" value="1"/>
</dbReference>
<feature type="domain" description="TaqI-like C-terminal specificity" evidence="9">
    <location>
        <begin position="421"/>
        <end position="523"/>
    </location>
</feature>
<dbReference type="Pfam" id="PF12950">
    <property type="entry name" value="TaqI_C"/>
    <property type="match status" value="1"/>
</dbReference>
<dbReference type="GO" id="GO:0009307">
    <property type="term" value="P:DNA restriction-modification system"/>
    <property type="evidence" value="ECO:0007669"/>
    <property type="project" value="UniProtKB-KW"/>
</dbReference>
<evidence type="ECO:0000259" key="9">
    <source>
        <dbReference type="Pfam" id="PF12950"/>
    </source>
</evidence>
<comment type="caution">
    <text evidence="10">The sequence shown here is derived from an EMBL/GenBank/DDBJ whole genome shotgun (WGS) entry which is preliminary data.</text>
</comment>
<reference evidence="10" key="1">
    <citation type="submission" date="2019-07" db="EMBL/GenBank/DDBJ databases">
        <title>Draft genome Sequence of Chlorobium phaeovibrioides sp. strain PhvTcv-s14, from the Phylum Chlorobi.</title>
        <authorList>
            <person name="Babenko V."/>
            <person name="Boldyreva D."/>
            <person name="Kanygina A."/>
            <person name="Selezneva O."/>
            <person name="Akopiyan T."/>
            <person name="Lunina O."/>
        </authorList>
    </citation>
    <scope>NUCLEOTIDE SEQUENCE [LARGE SCALE GENOMIC DNA]</scope>
    <source>
        <strain evidence="10">GrTcv12</strain>
        <plasmid evidence="10">pl1</plasmid>
    </source>
</reference>
<dbReference type="InterPro" id="IPR029063">
    <property type="entry name" value="SAM-dependent_MTases_sf"/>
</dbReference>
<protein>
    <recommendedName>
        <fullName evidence="1">site-specific DNA-methyltransferase (adenine-specific)</fullName>
        <ecNumber evidence="1">2.1.1.72</ecNumber>
    </recommendedName>
</protein>
<dbReference type="InterPro" id="IPR002052">
    <property type="entry name" value="DNA_methylase_N6_adenine_CS"/>
</dbReference>
<sequence length="574" mass="64940">MPTVCDILPRKTKIRLPSSACPSGLSGRLDPDAPEARGAVFTRVEVVEFMLDLIGYTDDKPLYEQRILEPACGEGDFVLPIIQRLLASWMRQRGHEANQWEQLGDAIYAVELHVDSYEKTCAAVEAVLLAAGIEPSIVNTLVEKWIHQGDFLLSPIKGSFDYVVGNPPYVRQELVPSLLLARYRQLYSTIYDRADLYIPFIERSLMLLSSQSRLGFICADRWMKNRYGGPLRDFIAQNYSLDVYVDMTDTPAFHEEVSAYPAITVMRKGKQGATHIAHRPNIEKKELQVLARQLLDTGERQSDFTVHHVVNGSEPWILESSDQLALLRRLEDMYPALETAGCKVGIGVATGADQAYIADMAGMDIEPDRVLPLVATKDIRTGTVVWNGKGVINPFRDNGGLVALDDYPRLKRYLQNRKEQIAKRHCSQKSPDKWYRTIDRIWPALRTTPKLLIPDIKGTAHVVYEEGEYYPHHNLYYVVSHDWDLRALQGVLLSRVAKLFVASYSTKMRGGYIRFQAQYLRRIRIPYWKDVPSDLRTELAAAATALDLNACNKAVFRLYGLNHNERSALGGNGE</sequence>
<dbReference type="InterPro" id="IPR025931">
    <property type="entry name" value="TaqI_C"/>
</dbReference>
<keyword evidence="3" id="KW-0808">Transferase</keyword>
<organism evidence="10">
    <name type="scientific">Chlorobium phaeovibrioides</name>
    <dbReference type="NCBI Taxonomy" id="1094"/>
    <lineage>
        <taxon>Bacteria</taxon>
        <taxon>Pseudomonadati</taxon>
        <taxon>Chlorobiota</taxon>
        <taxon>Chlorobiia</taxon>
        <taxon>Chlorobiales</taxon>
        <taxon>Chlorobiaceae</taxon>
        <taxon>Chlorobium/Pelodictyon group</taxon>
        <taxon>Chlorobium</taxon>
    </lineage>
</organism>
<keyword evidence="10" id="KW-0614">Plasmid</keyword>
<dbReference type="GO" id="GO:0009007">
    <property type="term" value="F:site-specific DNA-methyltransferase (adenine-specific) activity"/>
    <property type="evidence" value="ECO:0007669"/>
    <property type="project" value="UniProtKB-EC"/>
</dbReference>
<dbReference type="AlphaFoldDB" id="A0A5M8I8C2"/>
<dbReference type="PROSITE" id="PS00092">
    <property type="entry name" value="N6_MTASE"/>
    <property type="match status" value="1"/>
</dbReference>
<evidence type="ECO:0000256" key="5">
    <source>
        <dbReference type="ARBA" id="ARBA00022747"/>
    </source>
</evidence>
<name>A0A5M8I8C2_CHLPH</name>
<keyword evidence="2 10" id="KW-0489">Methyltransferase</keyword>
<dbReference type="Proteomes" id="UP000327458">
    <property type="component" value="Plasmid pl1"/>
</dbReference>
<accession>A0A5M8I8C2</accession>
<dbReference type="EMBL" id="VMRG01000003">
    <property type="protein sequence ID" value="KAA6230489.1"/>
    <property type="molecule type" value="Genomic_DNA"/>
</dbReference>
<evidence type="ECO:0000256" key="6">
    <source>
        <dbReference type="ARBA" id="ARBA00023125"/>
    </source>
</evidence>
<proteinExistence type="predicted"/>
<evidence type="ECO:0000259" key="8">
    <source>
        <dbReference type="Pfam" id="PF07669"/>
    </source>
</evidence>
<comment type="catalytic activity">
    <reaction evidence="7">
        <text>a 2'-deoxyadenosine in DNA + S-adenosyl-L-methionine = an N(6)-methyl-2'-deoxyadenosine in DNA + S-adenosyl-L-homocysteine + H(+)</text>
        <dbReference type="Rhea" id="RHEA:15197"/>
        <dbReference type="Rhea" id="RHEA-COMP:12418"/>
        <dbReference type="Rhea" id="RHEA-COMP:12419"/>
        <dbReference type="ChEBI" id="CHEBI:15378"/>
        <dbReference type="ChEBI" id="CHEBI:57856"/>
        <dbReference type="ChEBI" id="CHEBI:59789"/>
        <dbReference type="ChEBI" id="CHEBI:90615"/>
        <dbReference type="ChEBI" id="CHEBI:90616"/>
        <dbReference type="EC" id="2.1.1.72"/>
    </reaction>
</comment>
<dbReference type="PANTHER" id="PTHR33841">
    <property type="entry name" value="DNA METHYLTRANSFERASE YEEA-RELATED"/>
    <property type="match status" value="1"/>
</dbReference>